<gene>
    <name evidence="12" type="ORF">IE81DRAFT_367549</name>
</gene>
<keyword evidence="9" id="KW-0137">Centromere</keyword>
<protein>
    <recommendedName>
        <fullName evidence="14">Nnf1-domain-containing protein</fullName>
    </recommendedName>
</protein>
<evidence type="ECO:0000313" key="12">
    <source>
        <dbReference type="EMBL" id="PWN41380.1"/>
    </source>
</evidence>
<feature type="compositionally biased region" description="Polar residues" evidence="11">
    <location>
        <begin position="66"/>
        <end position="77"/>
    </location>
</feature>
<sequence>MSGQPSSIDGASSSVVPTSSEMDDSIAEVEARIGEQVEADRTIAIQAGEGGNGLKAHDSPSRKPRSSQGRKSATAGSSKEGATHSESAPQAPESAAPAAEPEEPLNVRFEKFERALEKFLGLIDHRASESAMKSVLPYLDAEEVTDTRKRFIEELKSRVLASTSEIGNTFELPQRLAELQQLVEEADERIRKGAIPGEEDVKDVWRADLDIETAISARSVAAQRANILALEQELAELQDGNRKAHIEMKRVAGRANGRQALAREALDALDQSVALLEQESPESAGKLDGIETRVHAIVTQLMADLGTQSLPT</sequence>
<reference evidence="12 13" key="1">
    <citation type="journal article" date="2018" name="Mol. Biol. Evol.">
        <title>Broad Genomic Sampling Reveals a Smut Pathogenic Ancestry of the Fungal Clade Ustilaginomycotina.</title>
        <authorList>
            <person name="Kijpornyongpan T."/>
            <person name="Mondo S.J."/>
            <person name="Barry K."/>
            <person name="Sandor L."/>
            <person name="Lee J."/>
            <person name="Lipzen A."/>
            <person name="Pangilinan J."/>
            <person name="LaButti K."/>
            <person name="Hainaut M."/>
            <person name="Henrissat B."/>
            <person name="Grigoriev I.V."/>
            <person name="Spatafora J.W."/>
            <person name="Aime M.C."/>
        </authorList>
    </citation>
    <scope>NUCLEOTIDE SEQUENCE [LARGE SCALE GENOMIC DNA]</scope>
    <source>
        <strain evidence="12 13">MCA 4658</strain>
    </source>
</reference>
<dbReference type="EMBL" id="KZ819394">
    <property type="protein sequence ID" value="PWN41380.1"/>
    <property type="molecule type" value="Genomic_DNA"/>
</dbReference>
<evidence type="ECO:0000256" key="4">
    <source>
        <dbReference type="ARBA" id="ARBA00022618"/>
    </source>
</evidence>
<feature type="compositionally biased region" description="Basic and acidic residues" evidence="11">
    <location>
        <begin position="29"/>
        <end position="41"/>
    </location>
</feature>
<dbReference type="InParanoid" id="A0A316VV78"/>
<feature type="coiled-coil region" evidence="10">
    <location>
        <begin position="220"/>
        <end position="279"/>
    </location>
</feature>
<evidence type="ECO:0000256" key="11">
    <source>
        <dbReference type="SAM" id="MobiDB-lite"/>
    </source>
</evidence>
<evidence type="ECO:0000256" key="7">
    <source>
        <dbReference type="ARBA" id="ARBA00023242"/>
    </source>
</evidence>
<evidence type="ECO:0000256" key="8">
    <source>
        <dbReference type="ARBA" id="ARBA00023306"/>
    </source>
</evidence>
<comment type="subcellular location">
    <subcellularLocation>
        <location evidence="2">Chromosome</location>
        <location evidence="2">Centromere</location>
        <location evidence="2">Kinetochore</location>
    </subcellularLocation>
    <subcellularLocation>
        <location evidence="1">Nucleus</location>
    </subcellularLocation>
</comment>
<evidence type="ECO:0000256" key="6">
    <source>
        <dbReference type="ARBA" id="ARBA00022838"/>
    </source>
</evidence>
<organism evidence="12 13">
    <name type="scientific">Ceraceosorus guamensis</name>
    <dbReference type="NCBI Taxonomy" id="1522189"/>
    <lineage>
        <taxon>Eukaryota</taxon>
        <taxon>Fungi</taxon>
        <taxon>Dikarya</taxon>
        <taxon>Basidiomycota</taxon>
        <taxon>Ustilaginomycotina</taxon>
        <taxon>Exobasidiomycetes</taxon>
        <taxon>Ceraceosorales</taxon>
        <taxon>Ceraceosoraceae</taxon>
        <taxon>Ceraceosorus</taxon>
    </lineage>
</organism>
<dbReference type="Proteomes" id="UP000245783">
    <property type="component" value="Unassembled WGS sequence"/>
</dbReference>
<evidence type="ECO:0000256" key="9">
    <source>
        <dbReference type="ARBA" id="ARBA00023328"/>
    </source>
</evidence>
<keyword evidence="10" id="KW-0175">Coiled coil</keyword>
<evidence type="ECO:0000256" key="2">
    <source>
        <dbReference type="ARBA" id="ARBA00004629"/>
    </source>
</evidence>
<dbReference type="AlphaFoldDB" id="A0A316VV78"/>
<proteinExistence type="predicted"/>
<keyword evidence="7" id="KW-0539">Nucleus</keyword>
<feature type="region of interest" description="Disordered" evidence="11">
    <location>
        <begin position="1"/>
        <end position="104"/>
    </location>
</feature>
<keyword evidence="3" id="KW-0158">Chromosome</keyword>
<keyword evidence="8" id="KW-0131">Cell cycle</keyword>
<dbReference type="Pfam" id="PF03980">
    <property type="entry name" value="Nnf1"/>
    <property type="match status" value="1"/>
</dbReference>
<dbReference type="InterPro" id="IPR007128">
    <property type="entry name" value="PMF1/Nnf1"/>
</dbReference>
<evidence type="ECO:0000256" key="10">
    <source>
        <dbReference type="SAM" id="Coils"/>
    </source>
</evidence>
<keyword evidence="13" id="KW-1185">Reference proteome</keyword>
<feature type="compositionally biased region" description="Low complexity" evidence="11">
    <location>
        <begin position="85"/>
        <end position="99"/>
    </location>
</feature>
<keyword evidence="4" id="KW-0132">Cell division</keyword>
<evidence type="ECO:0000256" key="5">
    <source>
        <dbReference type="ARBA" id="ARBA00022776"/>
    </source>
</evidence>
<accession>A0A316VV78</accession>
<dbReference type="GO" id="GO:0000444">
    <property type="term" value="C:MIS12/MIND type complex"/>
    <property type="evidence" value="ECO:0007669"/>
    <property type="project" value="InterPro"/>
</dbReference>
<dbReference type="GO" id="GO:0005634">
    <property type="term" value="C:nucleus"/>
    <property type="evidence" value="ECO:0007669"/>
    <property type="project" value="UniProtKB-SubCell"/>
</dbReference>
<name>A0A316VV78_9BASI</name>
<dbReference type="GeneID" id="37038961"/>
<evidence type="ECO:0008006" key="14">
    <source>
        <dbReference type="Google" id="ProtNLM"/>
    </source>
</evidence>
<keyword evidence="5" id="KW-0498">Mitosis</keyword>
<dbReference type="OrthoDB" id="3360966at2759"/>
<feature type="compositionally biased region" description="Polar residues" evidence="11">
    <location>
        <begin position="1"/>
        <end position="20"/>
    </location>
</feature>
<evidence type="ECO:0000256" key="3">
    <source>
        <dbReference type="ARBA" id="ARBA00022454"/>
    </source>
</evidence>
<evidence type="ECO:0000313" key="13">
    <source>
        <dbReference type="Proteomes" id="UP000245783"/>
    </source>
</evidence>
<keyword evidence="6" id="KW-0995">Kinetochore</keyword>
<dbReference type="GO" id="GO:0051301">
    <property type="term" value="P:cell division"/>
    <property type="evidence" value="ECO:0007669"/>
    <property type="project" value="UniProtKB-KW"/>
</dbReference>
<dbReference type="RefSeq" id="XP_025368540.1">
    <property type="nucleotide sequence ID" value="XM_025517091.1"/>
</dbReference>
<evidence type="ECO:0000256" key="1">
    <source>
        <dbReference type="ARBA" id="ARBA00004123"/>
    </source>
</evidence>